<accession>A0A1M6CIJ8</accession>
<sequence length="164" mass="18991">MEELLLKPRTLEHVKIFWEKSQDEEIERLFPFNRGTLSDAIKLYEESLKPGARSFGKVIYIDGVYIGDVWCYGIDENDDKRAFVSIVIFDKTYWGKGIGKRALKQFCQLVFERYAINKLCAFTYIDNKRSIGSLEGSGFKKMEDFIEDGVVSCYFELSACEESL</sequence>
<dbReference type="SUPFAM" id="SSF55729">
    <property type="entry name" value="Acyl-CoA N-acyltransferases (Nat)"/>
    <property type="match status" value="1"/>
</dbReference>
<dbReference type="PANTHER" id="PTHR43792:SF16">
    <property type="entry name" value="N-ACETYLTRANSFERASE DOMAIN-CONTAINING PROTEIN"/>
    <property type="match status" value="1"/>
</dbReference>
<proteinExistence type="predicted"/>
<dbReference type="PROSITE" id="PS51186">
    <property type="entry name" value="GNAT"/>
    <property type="match status" value="1"/>
</dbReference>
<reference evidence="2 3" key="1">
    <citation type="submission" date="2016-11" db="EMBL/GenBank/DDBJ databases">
        <authorList>
            <person name="Jaros S."/>
            <person name="Januszkiewicz K."/>
            <person name="Wedrychowicz H."/>
        </authorList>
    </citation>
    <scope>NUCLEOTIDE SEQUENCE [LARGE SCALE GENOMIC DNA]</scope>
    <source>
        <strain evidence="2 3">DSM 19022</strain>
    </source>
</reference>
<dbReference type="RefSeq" id="WP_073024775.1">
    <property type="nucleotide sequence ID" value="NZ_FQZS01000005.1"/>
</dbReference>
<dbReference type="STRING" id="1122184.SAMN02745176_00798"/>
<dbReference type="InterPro" id="IPR051531">
    <property type="entry name" value="N-acetyltransferase"/>
</dbReference>
<protein>
    <submittedName>
        <fullName evidence="2">Protein N-acetyltransferase, RimJ/RimL family</fullName>
    </submittedName>
</protein>
<dbReference type="EMBL" id="FQZS01000005">
    <property type="protein sequence ID" value="SHI60852.1"/>
    <property type="molecule type" value="Genomic_DNA"/>
</dbReference>
<dbReference type="Pfam" id="PF13302">
    <property type="entry name" value="Acetyltransf_3"/>
    <property type="match status" value="1"/>
</dbReference>
<dbReference type="AlphaFoldDB" id="A0A1M6CIJ8"/>
<dbReference type="CDD" id="cd04301">
    <property type="entry name" value="NAT_SF"/>
    <property type="match status" value="1"/>
</dbReference>
<dbReference type="PANTHER" id="PTHR43792">
    <property type="entry name" value="GNAT FAMILY, PUTATIVE (AFU_ORTHOLOGUE AFUA_3G00765)-RELATED-RELATED"/>
    <property type="match status" value="1"/>
</dbReference>
<name>A0A1M6CIJ8_9FIRM</name>
<feature type="domain" description="N-acetyltransferase" evidence="1">
    <location>
        <begin position="15"/>
        <end position="160"/>
    </location>
</feature>
<organism evidence="2 3">
    <name type="scientific">Lutispora thermophila DSM 19022</name>
    <dbReference type="NCBI Taxonomy" id="1122184"/>
    <lineage>
        <taxon>Bacteria</taxon>
        <taxon>Bacillati</taxon>
        <taxon>Bacillota</taxon>
        <taxon>Clostridia</taxon>
        <taxon>Lutisporales</taxon>
        <taxon>Lutisporaceae</taxon>
        <taxon>Lutispora</taxon>
    </lineage>
</organism>
<keyword evidence="2" id="KW-0808">Transferase</keyword>
<dbReference type="InterPro" id="IPR000182">
    <property type="entry name" value="GNAT_dom"/>
</dbReference>
<evidence type="ECO:0000313" key="3">
    <source>
        <dbReference type="Proteomes" id="UP000184442"/>
    </source>
</evidence>
<gene>
    <name evidence="2" type="ORF">SAMN02745176_00798</name>
</gene>
<evidence type="ECO:0000259" key="1">
    <source>
        <dbReference type="PROSITE" id="PS51186"/>
    </source>
</evidence>
<evidence type="ECO:0000313" key="2">
    <source>
        <dbReference type="EMBL" id="SHI60852.1"/>
    </source>
</evidence>
<dbReference type="InterPro" id="IPR016181">
    <property type="entry name" value="Acyl_CoA_acyltransferase"/>
</dbReference>
<dbReference type="GO" id="GO:0016747">
    <property type="term" value="F:acyltransferase activity, transferring groups other than amino-acyl groups"/>
    <property type="evidence" value="ECO:0007669"/>
    <property type="project" value="InterPro"/>
</dbReference>
<dbReference type="Proteomes" id="UP000184442">
    <property type="component" value="Unassembled WGS sequence"/>
</dbReference>
<dbReference type="Gene3D" id="3.40.630.30">
    <property type="match status" value="1"/>
</dbReference>
<keyword evidence="3" id="KW-1185">Reference proteome</keyword>